<dbReference type="SUPFAM" id="SSF56935">
    <property type="entry name" value="Porins"/>
    <property type="match status" value="1"/>
</dbReference>
<dbReference type="InterPro" id="IPR036942">
    <property type="entry name" value="Beta-barrel_TonB_sf"/>
</dbReference>
<sequence length="1086" mass="119792">MKKHLLSLGSPPKITFACKILFLILFLVLSNANINLYANPHLAKKNLSNLNNYQTKVLGKVLDSETNSGIAGATITVVGKSISTQTNSDGSFEINAAINDRILVNYVGYASQQLTISSLSQQVTIVLTRDISSLEEVVVTGYGTQRVKDLTGSVAVVNVDELKTVPSASAIEALQGRATGVQVVTDGAPGATPSIKIRGFSTINNNEPLYVIDGVPFEGKLSWLNQNDIESMQVLKDASAASIYGARANNGVVIITTKAGKRGNAVINFSGYYGLQTPKYNTFPKMLSPQQILDINNELTGESETLPEYLIAGEKVGHDITEADVNMDLYNYDATSRETFYQITKANQAGTDWFREISQVAPTQSYQLSASGGNDNSKYSIAGGYLNQTGSLIYTGFERFNVRANTEFSAFNNKLRFGENLQYSFQEGFGMGVNTNVAGDYIGEGSVMGFAYRIQNIIPVYDEGGNFAGSYGGYGNGQNPVAMSYRSKDNKNRSNFFFGNAFAEFDPIKGLTFRSNFGLKYETYNGVSYTYPNPEFSEGNFNTGMSEYFGFSNEWTWTNTLSYKKIFSEKHNLSIMAGTEAIRGNQRDISGNRTDYFTMSSLDYLYLNAGTGSIGNTGSGAVWSMYSLFAKADYSFMDRYVLSGTIRRDGSSNFSEDNLFGTFPGISGAWRISEEEFANDLSWLKDLKVRAGYGITGNQRISGFEYVNRYESAINSSSYPIGGAVQTGVWQNAYGNPDLKWEQVASLNLGLDFTIFNGDFDGSFDWYDKNTTDMLYRLPLPSAAVGGASSPIMNVGNMNNRGFELSLGYHYGHRQEKPFKFDLSANISRNVNKIKALDPTVTQDVYGDFRSMQTSILTVGEPFGAFYGYNVIGIYQNADELANLPTYTGARVGGLKFEDVKQDGVINTEDRTIIGSPHPDFVYSLNFNAKYKDFDLLLYFYGSQGNDIFEATRYFTDFSVFDGQKSARLLDAWSDENTGSLIPAPVIDGPDFEYESSSYYVQDGSFLKLKNLQIGYNLPTQRLFKAENSIKNLRVYFGVTNVLTFTKYTGNDPEVTATPSEYPALGVDFGTYPQARQYLLGFSLGF</sequence>
<dbReference type="GO" id="GO:0009279">
    <property type="term" value="C:cell outer membrane"/>
    <property type="evidence" value="ECO:0007669"/>
    <property type="project" value="UniProtKB-SubCell"/>
</dbReference>
<dbReference type="InterPro" id="IPR023996">
    <property type="entry name" value="TonB-dep_OMP_SusC/RagA"/>
</dbReference>
<dbReference type="InterPro" id="IPR039426">
    <property type="entry name" value="TonB-dep_rcpt-like"/>
</dbReference>
<comment type="subcellular location">
    <subcellularLocation>
        <location evidence="1 8">Cell outer membrane</location>
        <topology evidence="1 8">Multi-pass membrane protein</topology>
    </subcellularLocation>
</comment>
<dbReference type="PROSITE" id="PS52016">
    <property type="entry name" value="TONB_DEPENDENT_REC_3"/>
    <property type="match status" value="1"/>
</dbReference>
<evidence type="ECO:0000256" key="8">
    <source>
        <dbReference type="PROSITE-ProRule" id="PRU01360"/>
    </source>
</evidence>
<comment type="similarity">
    <text evidence="8 9">Belongs to the TonB-dependent receptor family.</text>
</comment>
<evidence type="ECO:0000256" key="4">
    <source>
        <dbReference type="ARBA" id="ARBA00022692"/>
    </source>
</evidence>
<dbReference type="RefSeq" id="WP_196936728.1">
    <property type="nucleotide sequence ID" value="NZ_MU158698.1"/>
</dbReference>
<comment type="caution">
    <text evidence="12">The sequence shown here is derived from an EMBL/GenBank/DDBJ whole genome shotgun (WGS) entry which is preliminary data.</text>
</comment>
<evidence type="ECO:0000313" key="12">
    <source>
        <dbReference type="EMBL" id="MBE8714870.1"/>
    </source>
</evidence>
<keyword evidence="5 9" id="KW-0798">TonB box</keyword>
<evidence type="ECO:0000256" key="9">
    <source>
        <dbReference type="RuleBase" id="RU003357"/>
    </source>
</evidence>
<dbReference type="InterPro" id="IPR008969">
    <property type="entry name" value="CarboxyPept-like_regulatory"/>
</dbReference>
<dbReference type="Pfam" id="PF13715">
    <property type="entry name" value="CarbopepD_reg_2"/>
    <property type="match status" value="1"/>
</dbReference>
<evidence type="ECO:0000256" key="5">
    <source>
        <dbReference type="ARBA" id="ARBA00023077"/>
    </source>
</evidence>
<dbReference type="InterPro" id="IPR012910">
    <property type="entry name" value="Plug_dom"/>
</dbReference>
<keyword evidence="12" id="KW-0675">Receptor</keyword>
<dbReference type="InterPro" id="IPR000531">
    <property type="entry name" value="Beta-barrel_TonB"/>
</dbReference>
<protein>
    <submittedName>
        <fullName evidence="12">TonB-dependent receptor</fullName>
    </submittedName>
</protein>
<dbReference type="Gene3D" id="2.60.40.1120">
    <property type="entry name" value="Carboxypeptidase-like, regulatory domain"/>
    <property type="match status" value="1"/>
</dbReference>
<dbReference type="NCBIfam" id="TIGR04057">
    <property type="entry name" value="SusC_RagA_signa"/>
    <property type="match status" value="1"/>
</dbReference>
<evidence type="ECO:0000256" key="1">
    <source>
        <dbReference type="ARBA" id="ARBA00004571"/>
    </source>
</evidence>
<dbReference type="Gene3D" id="2.170.130.10">
    <property type="entry name" value="TonB-dependent receptor, plug domain"/>
    <property type="match status" value="1"/>
</dbReference>
<accession>A0A928YS50</accession>
<keyword evidence="3 8" id="KW-1134">Transmembrane beta strand</keyword>
<feature type="domain" description="TonB-dependent receptor-like beta-barrel" evidence="10">
    <location>
        <begin position="461"/>
        <end position="1042"/>
    </location>
</feature>
<dbReference type="EMBL" id="PRDK01000009">
    <property type="protein sequence ID" value="MBE8714870.1"/>
    <property type="molecule type" value="Genomic_DNA"/>
</dbReference>
<dbReference type="Proteomes" id="UP000616201">
    <property type="component" value="Unassembled WGS sequence"/>
</dbReference>
<evidence type="ECO:0000256" key="2">
    <source>
        <dbReference type="ARBA" id="ARBA00022448"/>
    </source>
</evidence>
<dbReference type="Pfam" id="PF00593">
    <property type="entry name" value="TonB_dep_Rec_b-barrel"/>
    <property type="match status" value="1"/>
</dbReference>
<organism evidence="12 13">
    <name type="scientific">Sphingobacterium hungaricum</name>
    <dbReference type="NCBI Taxonomy" id="2082723"/>
    <lineage>
        <taxon>Bacteria</taxon>
        <taxon>Pseudomonadati</taxon>
        <taxon>Bacteroidota</taxon>
        <taxon>Sphingobacteriia</taxon>
        <taxon>Sphingobacteriales</taxon>
        <taxon>Sphingobacteriaceae</taxon>
        <taxon>Sphingobacterium</taxon>
    </lineage>
</organism>
<dbReference type="Pfam" id="PF07715">
    <property type="entry name" value="Plug"/>
    <property type="match status" value="1"/>
</dbReference>
<gene>
    <name evidence="12" type="ORF">C4F49_14395</name>
</gene>
<dbReference type="SUPFAM" id="SSF49464">
    <property type="entry name" value="Carboxypeptidase regulatory domain-like"/>
    <property type="match status" value="1"/>
</dbReference>
<name>A0A928YS50_9SPHI</name>
<keyword evidence="2 8" id="KW-0813">Transport</keyword>
<keyword evidence="6 8" id="KW-0472">Membrane</keyword>
<dbReference type="NCBIfam" id="TIGR04056">
    <property type="entry name" value="OMP_RagA_SusC"/>
    <property type="match status" value="1"/>
</dbReference>
<evidence type="ECO:0000259" key="10">
    <source>
        <dbReference type="Pfam" id="PF00593"/>
    </source>
</evidence>
<keyword evidence="13" id="KW-1185">Reference proteome</keyword>
<keyword evidence="4 8" id="KW-0812">Transmembrane</keyword>
<evidence type="ECO:0000256" key="7">
    <source>
        <dbReference type="ARBA" id="ARBA00023237"/>
    </source>
</evidence>
<feature type="domain" description="TonB-dependent receptor plug" evidence="11">
    <location>
        <begin position="147"/>
        <end position="252"/>
    </location>
</feature>
<dbReference type="InterPro" id="IPR037066">
    <property type="entry name" value="Plug_dom_sf"/>
</dbReference>
<reference evidence="12" key="1">
    <citation type="submission" date="2018-02" db="EMBL/GenBank/DDBJ databases">
        <authorList>
            <person name="Vasarhelyi B.M."/>
            <person name="Deshmukh S."/>
            <person name="Balint B."/>
            <person name="Kukolya J."/>
        </authorList>
    </citation>
    <scope>NUCLEOTIDE SEQUENCE</scope>
    <source>
        <strain evidence="12">KB22</strain>
    </source>
</reference>
<evidence type="ECO:0000256" key="6">
    <source>
        <dbReference type="ARBA" id="ARBA00023136"/>
    </source>
</evidence>
<proteinExistence type="inferred from homology"/>
<keyword evidence="7 8" id="KW-0998">Cell outer membrane</keyword>
<evidence type="ECO:0000313" key="13">
    <source>
        <dbReference type="Proteomes" id="UP000616201"/>
    </source>
</evidence>
<evidence type="ECO:0000256" key="3">
    <source>
        <dbReference type="ARBA" id="ARBA00022452"/>
    </source>
</evidence>
<dbReference type="Gene3D" id="2.40.170.20">
    <property type="entry name" value="TonB-dependent receptor, beta-barrel domain"/>
    <property type="match status" value="1"/>
</dbReference>
<evidence type="ECO:0000259" key="11">
    <source>
        <dbReference type="Pfam" id="PF07715"/>
    </source>
</evidence>
<dbReference type="AlphaFoldDB" id="A0A928YS50"/>
<dbReference type="InterPro" id="IPR023997">
    <property type="entry name" value="TonB-dep_OMP_SusC/RagA_CS"/>
</dbReference>